<evidence type="ECO:0000313" key="3">
    <source>
        <dbReference type="Proteomes" id="UP001214603"/>
    </source>
</evidence>
<keyword evidence="3" id="KW-1185">Reference proteome</keyword>
<name>A0AAF0E3A9_9BASI</name>
<evidence type="ECO:0000313" key="2">
    <source>
        <dbReference type="EMBL" id="WFD02742.1"/>
    </source>
</evidence>
<feature type="region of interest" description="Disordered" evidence="1">
    <location>
        <begin position="363"/>
        <end position="392"/>
    </location>
</feature>
<feature type="region of interest" description="Disordered" evidence="1">
    <location>
        <begin position="97"/>
        <end position="123"/>
    </location>
</feature>
<organism evidence="2 3">
    <name type="scientific">Malassezia obtusa</name>
    <dbReference type="NCBI Taxonomy" id="76774"/>
    <lineage>
        <taxon>Eukaryota</taxon>
        <taxon>Fungi</taxon>
        <taxon>Dikarya</taxon>
        <taxon>Basidiomycota</taxon>
        <taxon>Ustilaginomycotina</taxon>
        <taxon>Malasseziomycetes</taxon>
        <taxon>Malasseziales</taxon>
        <taxon>Malasseziaceae</taxon>
        <taxon>Malassezia</taxon>
    </lineage>
</organism>
<gene>
    <name evidence="2" type="ORF">MOBT1_001426</name>
</gene>
<evidence type="ECO:0000256" key="1">
    <source>
        <dbReference type="SAM" id="MobiDB-lite"/>
    </source>
</evidence>
<feature type="compositionally biased region" description="Polar residues" evidence="1">
    <location>
        <begin position="370"/>
        <end position="380"/>
    </location>
</feature>
<dbReference type="AlphaFoldDB" id="A0AAF0E3A9"/>
<dbReference type="Proteomes" id="UP001214603">
    <property type="component" value="Chromosome 2"/>
</dbReference>
<reference evidence="2" key="1">
    <citation type="submission" date="2023-03" db="EMBL/GenBank/DDBJ databases">
        <title>Mating type loci evolution in Malassezia.</title>
        <authorList>
            <person name="Coelho M.A."/>
        </authorList>
    </citation>
    <scope>NUCLEOTIDE SEQUENCE</scope>
    <source>
        <strain evidence="2">CBS 7876</strain>
    </source>
</reference>
<protein>
    <submittedName>
        <fullName evidence="2">Uncharacterized protein</fullName>
    </submittedName>
</protein>
<accession>A0AAF0E3A9</accession>
<sequence>MAKVVQMYTAAANGAEQQGVLQLPSTDQRPTPILMTLIPLLYRNPGPSEANGLLRFHHKTLGPLWMETSARLVQQPGGSGRKNRTVIAVSGRRHKTMLAGERPPPEPEPLPMPKPAARTALPSKPAVSEQPALVTWLTLSSTGVILQCFKQSSENDIHSNEEPSLPVRIGFVLPNVIKHEASVEVQRVMQAPKKHPVSIATWITHTPVVSTWIPLTADLKNASLENIRAHMIVRLDVGHNGLDKPLNRVFEPEPRWLAIPLAVSESVKENDNPASHASIMRVDLGETPADGVQKPSLPSDDLFPWSNNDAWMQWTRFRDLADTGAPTLATGSTPSPLWSSRPVNSFSSAPVAAGMNGPLPVAGTPLDDVLSQSGLTSMPTDGQHASHKNPSL</sequence>
<proteinExistence type="predicted"/>
<dbReference type="EMBL" id="CP119935">
    <property type="protein sequence ID" value="WFD02742.1"/>
    <property type="molecule type" value="Genomic_DNA"/>
</dbReference>